<organism evidence="1 2">
    <name type="scientific">Cordylochernes scorpioides</name>
    <dbReference type="NCBI Taxonomy" id="51811"/>
    <lineage>
        <taxon>Eukaryota</taxon>
        <taxon>Metazoa</taxon>
        <taxon>Ecdysozoa</taxon>
        <taxon>Arthropoda</taxon>
        <taxon>Chelicerata</taxon>
        <taxon>Arachnida</taxon>
        <taxon>Pseudoscorpiones</taxon>
        <taxon>Cheliferoidea</taxon>
        <taxon>Chernetidae</taxon>
        <taxon>Cordylochernes</taxon>
    </lineage>
</organism>
<keyword evidence="2" id="KW-1185">Reference proteome</keyword>
<accession>A0ABY6LB52</accession>
<dbReference type="EMBL" id="CP092876">
    <property type="protein sequence ID" value="UYV76955.1"/>
    <property type="molecule type" value="Genomic_DNA"/>
</dbReference>
<proteinExistence type="predicted"/>
<protein>
    <recommendedName>
        <fullName evidence="3">Secreted protein</fullName>
    </recommendedName>
</protein>
<evidence type="ECO:0000313" key="2">
    <source>
        <dbReference type="Proteomes" id="UP001235939"/>
    </source>
</evidence>
<name>A0ABY6LB52_9ARAC</name>
<sequence>MAHWRMPTASRPQAMPAPAATICVCVCWTSDHTVPMVLSLVASLVVAGLPHCTVVELQIPTFSLEAKSVHSVFLINANHCCDKDALGHLRLFIGHDNNID</sequence>
<dbReference type="Proteomes" id="UP001235939">
    <property type="component" value="Chromosome 14"/>
</dbReference>
<gene>
    <name evidence="1" type="ORF">LAZ67_14002562</name>
</gene>
<reference evidence="1 2" key="1">
    <citation type="submission" date="2022-01" db="EMBL/GenBank/DDBJ databases">
        <title>A chromosomal length assembly of Cordylochernes scorpioides.</title>
        <authorList>
            <person name="Zeh D."/>
            <person name="Zeh J."/>
        </authorList>
    </citation>
    <scope>NUCLEOTIDE SEQUENCE [LARGE SCALE GENOMIC DNA]</scope>
    <source>
        <strain evidence="1">IN4F17</strain>
        <tissue evidence="1">Whole Body</tissue>
    </source>
</reference>
<evidence type="ECO:0000313" key="1">
    <source>
        <dbReference type="EMBL" id="UYV76955.1"/>
    </source>
</evidence>
<evidence type="ECO:0008006" key="3">
    <source>
        <dbReference type="Google" id="ProtNLM"/>
    </source>
</evidence>